<accession>A0AAP0S951</accession>
<keyword evidence="3" id="KW-1185">Reference proteome</keyword>
<evidence type="ECO:0000256" key="1">
    <source>
        <dbReference type="SAM" id="Phobius"/>
    </source>
</evidence>
<proteinExistence type="predicted"/>
<keyword evidence="1" id="KW-1133">Transmembrane helix</keyword>
<dbReference type="EMBL" id="JBBPBK010000001">
    <property type="protein sequence ID" value="KAK9293166.1"/>
    <property type="molecule type" value="Genomic_DNA"/>
</dbReference>
<name>A0AAP0S951_LIQFO</name>
<protein>
    <recommendedName>
        <fullName evidence="4">O-fucosyltransferase family protein</fullName>
    </recommendedName>
</protein>
<dbReference type="PANTHER" id="PTHR36050">
    <property type="entry name" value="O-FUCOSYLTRANSFERASE 30"/>
    <property type="match status" value="1"/>
</dbReference>
<organism evidence="2 3">
    <name type="scientific">Liquidambar formosana</name>
    <name type="common">Formosan gum</name>
    <dbReference type="NCBI Taxonomy" id="63359"/>
    <lineage>
        <taxon>Eukaryota</taxon>
        <taxon>Viridiplantae</taxon>
        <taxon>Streptophyta</taxon>
        <taxon>Embryophyta</taxon>
        <taxon>Tracheophyta</taxon>
        <taxon>Spermatophyta</taxon>
        <taxon>Magnoliopsida</taxon>
        <taxon>eudicotyledons</taxon>
        <taxon>Gunneridae</taxon>
        <taxon>Pentapetalae</taxon>
        <taxon>Saxifragales</taxon>
        <taxon>Altingiaceae</taxon>
        <taxon>Liquidambar</taxon>
    </lineage>
</organism>
<reference evidence="2 3" key="1">
    <citation type="journal article" date="2024" name="Plant J.">
        <title>Genome sequences and population genomics reveal climatic adaptation and genomic divergence between two closely related sweetgum species.</title>
        <authorList>
            <person name="Xu W.Q."/>
            <person name="Ren C.Q."/>
            <person name="Zhang X.Y."/>
            <person name="Comes H.P."/>
            <person name="Liu X.H."/>
            <person name="Li Y.G."/>
            <person name="Kettle C.J."/>
            <person name="Jalonen R."/>
            <person name="Gaisberger H."/>
            <person name="Ma Y.Z."/>
            <person name="Qiu Y.X."/>
        </authorList>
    </citation>
    <scope>NUCLEOTIDE SEQUENCE [LARGE SCALE GENOMIC DNA]</scope>
    <source>
        <strain evidence="2">Hangzhou</strain>
    </source>
</reference>
<feature type="transmembrane region" description="Helical" evidence="1">
    <location>
        <begin position="21"/>
        <end position="39"/>
    </location>
</feature>
<comment type="caution">
    <text evidence="2">The sequence shown here is derived from an EMBL/GenBank/DDBJ whole genome shotgun (WGS) entry which is preliminary data.</text>
</comment>
<evidence type="ECO:0000313" key="3">
    <source>
        <dbReference type="Proteomes" id="UP001415857"/>
    </source>
</evidence>
<sequence length="502" mass="56659">MDVANLNGARWKKKTPHRSPFLSISLLAVLFFLFFFLAYKNIPKSLHPISSTTLTVRFPQCGVRALGERFLWYAPHSGFSNQVSEFKNAVLMAGILNRTLIVPPILDHHAVALGSCPKFRVLGPNEIRVSVWDHAIDLIRSRRYVSMADIIDLSLVVSTSVVRTIDFRVFVSLWCGVSINFVCFNESDSKSSLFDSLKQCGSLLSGLDGNINKCLYALQEDCRTTVWTYQQNNEDGVLDSFQPDEQLQKKKKFSYVRRRRDVYKTLGPGSEAELATVLAFGSLFTAPYKGSELYIDINEAPRDKRVQSLIEKIEYLPFVPEIRSAGKEYAFEIIKAPFLCAQLRLLDGQFKNHWKATFLELKQKVEFLRKKGLLPIHMFVMTDLPRGNWTGSYLGDLARDFNSFKLYVLREEDELVTQTAKKLMAAGHSMKFGSFPKSLDRVSKMENHCSSQMLADILLYLEETVCSCASLGFVGTAGSTIAESIELMRKFGICSSQSQTAS</sequence>
<evidence type="ECO:0000313" key="2">
    <source>
        <dbReference type="EMBL" id="KAK9293166.1"/>
    </source>
</evidence>
<dbReference type="PANTHER" id="PTHR36050:SF1">
    <property type="entry name" value="O-FUCOSYLTRANSFERASE 30"/>
    <property type="match status" value="1"/>
</dbReference>
<evidence type="ECO:0008006" key="4">
    <source>
        <dbReference type="Google" id="ProtNLM"/>
    </source>
</evidence>
<keyword evidence="1" id="KW-0472">Membrane</keyword>
<gene>
    <name evidence="2" type="ORF">L1049_021154</name>
</gene>
<dbReference type="AlphaFoldDB" id="A0AAP0S951"/>
<dbReference type="Proteomes" id="UP001415857">
    <property type="component" value="Unassembled WGS sequence"/>
</dbReference>
<keyword evidence="1" id="KW-0812">Transmembrane</keyword>